<comment type="caution">
    <text evidence="1">The sequence shown here is derived from an EMBL/GenBank/DDBJ whole genome shotgun (WGS) entry which is preliminary data.</text>
</comment>
<organism evidence="1 2">
    <name type="scientific">Ananas comosus</name>
    <name type="common">Pineapple</name>
    <name type="synonym">Ananas ananas</name>
    <dbReference type="NCBI Taxonomy" id="4615"/>
    <lineage>
        <taxon>Eukaryota</taxon>
        <taxon>Viridiplantae</taxon>
        <taxon>Streptophyta</taxon>
        <taxon>Embryophyta</taxon>
        <taxon>Tracheophyta</taxon>
        <taxon>Spermatophyta</taxon>
        <taxon>Magnoliopsida</taxon>
        <taxon>Liliopsida</taxon>
        <taxon>Poales</taxon>
        <taxon>Bromeliaceae</taxon>
        <taxon>Bromelioideae</taxon>
        <taxon>Ananas</taxon>
    </lineage>
</organism>
<sequence>MSKTQPATRFATEVAPPQIVSVVKRSKMSNILETIAEDEREEDIAAVTADYALASSTSLEKSMIQGQELSKTANFSYSVEGKNKSK</sequence>
<dbReference type="AlphaFoldDB" id="A0A199UT44"/>
<accession>A0A199UT44</accession>
<dbReference type="PANTHER" id="PTHR35101">
    <property type="entry name" value="OS02G0162600 PROTEIN"/>
    <property type="match status" value="1"/>
</dbReference>
<dbReference type="PANTHER" id="PTHR35101:SF12">
    <property type="entry name" value="OS02G0162600 PROTEIN"/>
    <property type="match status" value="1"/>
</dbReference>
<dbReference type="Proteomes" id="UP000092600">
    <property type="component" value="Unassembled WGS sequence"/>
</dbReference>
<proteinExistence type="predicted"/>
<gene>
    <name evidence="1" type="ORF">ACMD2_25699</name>
</gene>
<reference evidence="1 2" key="1">
    <citation type="journal article" date="2016" name="DNA Res.">
        <title>The draft genome of MD-2 pineapple using hybrid error correction of long reads.</title>
        <authorList>
            <person name="Redwan R.M."/>
            <person name="Saidin A."/>
            <person name="Kumar S.V."/>
        </authorList>
    </citation>
    <scope>NUCLEOTIDE SEQUENCE [LARGE SCALE GENOMIC DNA]</scope>
    <source>
        <strain evidence="2">cv. MD2</strain>
        <tissue evidence="1">Leaf</tissue>
    </source>
</reference>
<dbReference type="EMBL" id="LSRQ01005281">
    <property type="protein sequence ID" value="OAY67806.1"/>
    <property type="molecule type" value="Genomic_DNA"/>
</dbReference>
<name>A0A199UT44_ANACO</name>
<protein>
    <submittedName>
        <fullName evidence="1">Uncharacterized protein</fullName>
    </submittedName>
</protein>
<evidence type="ECO:0000313" key="1">
    <source>
        <dbReference type="EMBL" id="OAY67806.1"/>
    </source>
</evidence>
<evidence type="ECO:0000313" key="2">
    <source>
        <dbReference type="Proteomes" id="UP000092600"/>
    </source>
</evidence>